<dbReference type="HOGENOM" id="CLU_3103503_0_0_11"/>
<name>H8G5A4_9PSEU</name>
<dbReference type="EMBL" id="CM001466">
    <property type="protein sequence ID" value="EHY87158.1"/>
    <property type="molecule type" value="Genomic_DNA"/>
</dbReference>
<keyword evidence="2" id="KW-1185">Reference proteome</keyword>
<sequence>MNRERLAEAEWIAPTKERFPCIECACEDWEGTSMRCDTEGCGHPGFAHWGI</sequence>
<evidence type="ECO:0000313" key="2">
    <source>
        <dbReference type="Proteomes" id="UP000004705"/>
    </source>
</evidence>
<reference evidence="1 2" key="1">
    <citation type="journal article" date="2012" name="Stand. Genomic Sci.">
        <title>Genome sequence of the soil bacterium Saccharomonospora azurea type strain (NA-128(T)).</title>
        <authorList>
            <person name="Klenk H.P."/>
            <person name="Held B."/>
            <person name="Lucas S."/>
            <person name="Lapidus A."/>
            <person name="Copeland A."/>
            <person name="Hammon N."/>
            <person name="Pitluck S."/>
            <person name="Goodwin L.A."/>
            <person name="Han C."/>
            <person name="Tapia R."/>
            <person name="Brambilla E.M."/>
            <person name="Potter G."/>
            <person name="Land M."/>
            <person name="Ivanova N."/>
            <person name="Rohde M."/>
            <person name="Goker M."/>
            <person name="Detter J.C."/>
            <person name="Kyrpides N.C."/>
            <person name="Woyke T."/>
        </authorList>
    </citation>
    <scope>NUCLEOTIDE SEQUENCE [LARGE SCALE GENOMIC DNA]</scope>
    <source>
        <strain evidence="1 2">NA-128</strain>
    </source>
</reference>
<dbReference type="AlphaFoldDB" id="H8G5A4"/>
<accession>H8G5A4</accession>
<evidence type="ECO:0000313" key="1">
    <source>
        <dbReference type="EMBL" id="EHY87158.1"/>
    </source>
</evidence>
<gene>
    <name evidence="1" type="ORF">SacazDRAFT_00170</name>
</gene>
<protein>
    <submittedName>
        <fullName evidence="1">Uncharacterized protein</fullName>
    </submittedName>
</protein>
<dbReference type="Proteomes" id="UP000004705">
    <property type="component" value="Chromosome"/>
</dbReference>
<proteinExistence type="predicted"/>
<organism evidence="1 2">
    <name type="scientific">Saccharomonospora azurea NA-128</name>
    <dbReference type="NCBI Taxonomy" id="882081"/>
    <lineage>
        <taxon>Bacteria</taxon>
        <taxon>Bacillati</taxon>
        <taxon>Actinomycetota</taxon>
        <taxon>Actinomycetes</taxon>
        <taxon>Pseudonocardiales</taxon>
        <taxon>Pseudonocardiaceae</taxon>
        <taxon>Saccharomonospora</taxon>
    </lineage>
</organism>